<accession>A0A3B0UA46</accession>
<feature type="non-terminal residue" evidence="2">
    <location>
        <position position="101"/>
    </location>
</feature>
<reference evidence="2" key="1">
    <citation type="submission" date="2018-06" db="EMBL/GenBank/DDBJ databases">
        <authorList>
            <person name="Zhirakovskaya E."/>
        </authorList>
    </citation>
    <scope>NUCLEOTIDE SEQUENCE</scope>
</reference>
<sequence length="101" mass="11977">MSHLYLYDCLLNHKFANYIKLLKTALFIISMKQEGKEKFRDSIGTISESGKRNFIFPKKPKGRFYNYRTYVSWVLLAFLVSAPFIKIKGNQFLLFDVIERK</sequence>
<organism evidence="2">
    <name type="scientific">hydrothermal vent metagenome</name>
    <dbReference type="NCBI Taxonomy" id="652676"/>
    <lineage>
        <taxon>unclassified sequences</taxon>
        <taxon>metagenomes</taxon>
        <taxon>ecological metagenomes</taxon>
    </lineage>
</organism>
<gene>
    <name evidence="2" type="ORF">MNBD_BACTEROID04-738</name>
</gene>
<feature type="transmembrane region" description="Helical" evidence="1">
    <location>
        <begin position="67"/>
        <end position="85"/>
    </location>
</feature>
<keyword evidence="1" id="KW-0812">Transmembrane</keyword>
<evidence type="ECO:0000313" key="2">
    <source>
        <dbReference type="EMBL" id="VAW25930.1"/>
    </source>
</evidence>
<keyword evidence="1" id="KW-1133">Transmembrane helix</keyword>
<proteinExistence type="predicted"/>
<evidence type="ECO:0000256" key="1">
    <source>
        <dbReference type="SAM" id="Phobius"/>
    </source>
</evidence>
<name>A0A3B0UA46_9ZZZZ</name>
<dbReference type="EMBL" id="UOER01000530">
    <property type="protein sequence ID" value="VAW25930.1"/>
    <property type="molecule type" value="Genomic_DNA"/>
</dbReference>
<protein>
    <submittedName>
        <fullName evidence="2">Type cbb3 cytochrome oxidase biogenesis protein CcoG, involved in Cu oxidation</fullName>
    </submittedName>
</protein>
<keyword evidence="1" id="KW-0472">Membrane</keyword>
<dbReference type="AlphaFoldDB" id="A0A3B0UA46"/>